<keyword evidence="2" id="KW-1185">Reference proteome</keyword>
<dbReference type="EMBL" id="OOIL02000603">
    <property type="protein sequence ID" value="VFQ67363.1"/>
    <property type="molecule type" value="Genomic_DNA"/>
</dbReference>
<sequence length="77" mass="8590">MLFCSARATWFSLLPVSISISYNVLNILKSISFNVYADLPDPYDSAMITLYDHGSKIHSNLLKEISVFTSCNASLLK</sequence>
<dbReference type="AlphaFoldDB" id="A0A484KNQ6"/>
<reference evidence="1 2" key="1">
    <citation type="submission" date="2018-04" db="EMBL/GenBank/DDBJ databases">
        <authorList>
            <person name="Vogel A."/>
        </authorList>
    </citation>
    <scope>NUCLEOTIDE SEQUENCE [LARGE SCALE GENOMIC DNA]</scope>
</reference>
<proteinExistence type="predicted"/>
<protein>
    <submittedName>
        <fullName evidence="1">Uncharacterized protein</fullName>
    </submittedName>
</protein>
<name>A0A484KNQ6_9ASTE</name>
<evidence type="ECO:0000313" key="1">
    <source>
        <dbReference type="EMBL" id="VFQ67363.1"/>
    </source>
</evidence>
<accession>A0A484KNQ6</accession>
<organism evidence="1 2">
    <name type="scientific">Cuscuta campestris</name>
    <dbReference type="NCBI Taxonomy" id="132261"/>
    <lineage>
        <taxon>Eukaryota</taxon>
        <taxon>Viridiplantae</taxon>
        <taxon>Streptophyta</taxon>
        <taxon>Embryophyta</taxon>
        <taxon>Tracheophyta</taxon>
        <taxon>Spermatophyta</taxon>
        <taxon>Magnoliopsida</taxon>
        <taxon>eudicotyledons</taxon>
        <taxon>Gunneridae</taxon>
        <taxon>Pentapetalae</taxon>
        <taxon>asterids</taxon>
        <taxon>lamiids</taxon>
        <taxon>Solanales</taxon>
        <taxon>Convolvulaceae</taxon>
        <taxon>Cuscuteae</taxon>
        <taxon>Cuscuta</taxon>
        <taxon>Cuscuta subgen. Grammica</taxon>
        <taxon>Cuscuta sect. Cleistogrammica</taxon>
    </lineage>
</organism>
<dbReference type="Proteomes" id="UP000595140">
    <property type="component" value="Unassembled WGS sequence"/>
</dbReference>
<gene>
    <name evidence="1" type="ORF">CCAM_LOCUS9139</name>
</gene>
<evidence type="ECO:0000313" key="2">
    <source>
        <dbReference type="Proteomes" id="UP000595140"/>
    </source>
</evidence>